<dbReference type="Proteomes" id="UP000253744">
    <property type="component" value="Chromosome"/>
</dbReference>
<dbReference type="STRING" id="1288484.GCA_000348665_01159"/>
<sequence length="272" mass="29101">MLRPLLTLALAAVSLASAVSGPSESRVPRAQEADAVIRAVCSGKVDLGRLSGCKQMVYGGRASESIGNAKFNGVLSAVLEGAFTAPGQREMLATFCPETEGCPGETVLLRQVRGQWQPVSLVPNFLPFQCLTYPRKNGTQAAVCLGDSGRRDAIGSALEIASWTGGKLKVETVALFPYLSYANPKSEQCRGRWDYQPHAWSDRDRNADRVPDLSIIATLDIYKGGPELCSPAPPERLSVGGGRRDLTFVWTGETLRPTGTTAATLEKYAGGR</sequence>
<gene>
    <name evidence="1" type="ORF">DVJ83_13280</name>
</gene>
<dbReference type="EMBL" id="CP031158">
    <property type="protein sequence ID" value="AXG99928.1"/>
    <property type="molecule type" value="Genomic_DNA"/>
</dbReference>
<dbReference type="RefSeq" id="WP_114672661.1">
    <property type="nucleotide sequence ID" value="NZ_CP031158.1"/>
</dbReference>
<evidence type="ECO:0000313" key="2">
    <source>
        <dbReference type="Proteomes" id="UP000253744"/>
    </source>
</evidence>
<reference evidence="1 2" key="1">
    <citation type="submission" date="2018-07" db="EMBL/GenBank/DDBJ databases">
        <title>Complete Genome and Methylome Analysis of Deinococcus wulumuqiensis NEB 479.</title>
        <authorList>
            <person name="Fomenkov A."/>
            <person name="Luyten Y."/>
            <person name="Vincze T."/>
            <person name="Anton B.P."/>
            <person name="Clark T."/>
            <person name="Roberts R.J."/>
            <person name="Morgan R.D."/>
        </authorList>
    </citation>
    <scope>NUCLEOTIDE SEQUENCE [LARGE SCALE GENOMIC DNA]</scope>
    <source>
        <strain evidence="1 2">NEB 479</strain>
    </source>
</reference>
<accession>A0A345IJQ6</accession>
<proteinExistence type="predicted"/>
<dbReference type="KEGG" id="dwu:DVJ83_13280"/>
<protein>
    <submittedName>
        <fullName evidence="1">Uncharacterized protein</fullName>
    </submittedName>
</protein>
<dbReference type="AlphaFoldDB" id="A0A345IJQ6"/>
<name>A0A345IJQ6_9DEIO</name>
<organism evidence="1 2">
    <name type="scientific">Deinococcus wulumuqiensis</name>
    <dbReference type="NCBI Taxonomy" id="980427"/>
    <lineage>
        <taxon>Bacteria</taxon>
        <taxon>Thermotogati</taxon>
        <taxon>Deinococcota</taxon>
        <taxon>Deinococci</taxon>
        <taxon>Deinococcales</taxon>
        <taxon>Deinococcaceae</taxon>
        <taxon>Deinococcus</taxon>
    </lineage>
</organism>
<evidence type="ECO:0000313" key="1">
    <source>
        <dbReference type="EMBL" id="AXG99928.1"/>
    </source>
</evidence>